<evidence type="ECO:0000313" key="2">
    <source>
        <dbReference type="EMBL" id="SNY31110.1"/>
    </source>
</evidence>
<keyword evidence="1" id="KW-0732">Signal</keyword>
<dbReference type="RefSeq" id="WP_097018080.1">
    <property type="nucleotide sequence ID" value="NZ_OBDZ01000014.1"/>
</dbReference>
<dbReference type="OrthoDB" id="2111217at2"/>
<evidence type="ECO:0000313" key="3">
    <source>
        <dbReference type="Proteomes" id="UP000219573"/>
    </source>
</evidence>
<proteinExistence type="predicted"/>
<gene>
    <name evidence="2" type="ORF">SAMN06265827_11486</name>
</gene>
<dbReference type="EMBL" id="OBDZ01000014">
    <property type="protein sequence ID" value="SNY31110.1"/>
    <property type="molecule type" value="Genomic_DNA"/>
</dbReference>
<feature type="chain" id="PRO_5013035420" description="YD repeat-containing protein" evidence="1">
    <location>
        <begin position="25"/>
        <end position="256"/>
    </location>
</feature>
<dbReference type="Proteomes" id="UP000219573">
    <property type="component" value="Unassembled WGS sequence"/>
</dbReference>
<evidence type="ECO:0008006" key="4">
    <source>
        <dbReference type="Google" id="ProtNLM"/>
    </source>
</evidence>
<dbReference type="AlphaFoldDB" id="A0A285H5J1"/>
<reference evidence="3" key="1">
    <citation type="submission" date="2017-09" db="EMBL/GenBank/DDBJ databases">
        <authorList>
            <person name="Varghese N."/>
            <person name="Submissions S."/>
        </authorList>
    </citation>
    <scope>NUCLEOTIDE SEQUENCE [LARGE SCALE GENOMIC DNA]</scope>
    <source>
        <strain evidence="3">MSL47</strain>
    </source>
</reference>
<name>A0A285H5J1_9FIRM</name>
<accession>A0A285H5J1</accession>
<sequence length="256" mass="30536">MKKKLSIFLIAILMTSSITTVSIAKPKKTKHNQQKQHSNSKISIDNNLMKRIFNIEDKEINYFKKFNIGTEELSLILYLYSLSNKTITANDIDFIVENKDNMARLTWYLGLPPIIFEDGIITLRHPKLDRSLPPLGQRVYQNRRKGPIKEKIDIDDNKYEYEYDNKPAKIKEKIEIKSDKYEYKYQNRRLGIEEKLEVKYPSYKYEYHYKNTRTGENIKKEGRGYPLNPKYFYQKLKDKKEEQSNFNVSIRININL</sequence>
<organism evidence="2 3">
    <name type="scientific">Orenia metallireducens</name>
    <dbReference type="NCBI Taxonomy" id="1413210"/>
    <lineage>
        <taxon>Bacteria</taxon>
        <taxon>Bacillati</taxon>
        <taxon>Bacillota</taxon>
        <taxon>Clostridia</taxon>
        <taxon>Halanaerobiales</taxon>
        <taxon>Halobacteroidaceae</taxon>
        <taxon>Orenia</taxon>
    </lineage>
</organism>
<feature type="signal peptide" evidence="1">
    <location>
        <begin position="1"/>
        <end position="24"/>
    </location>
</feature>
<keyword evidence="3" id="KW-1185">Reference proteome</keyword>
<protein>
    <recommendedName>
        <fullName evidence="4">YD repeat-containing protein</fullName>
    </recommendedName>
</protein>
<evidence type="ECO:0000256" key="1">
    <source>
        <dbReference type="SAM" id="SignalP"/>
    </source>
</evidence>